<keyword evidence="3" id="KW-1185">Reference proteome</keyword>
<protein>
    <submittedName>
        <fullName evidence="2">Uncharacterized protein</fullName>
    </submittedName>
</protein>
<dbReference type="Proteomes" id="UP000006055">
    <property type="component" value="Chromosome"/>
</dbReference>
<dbReference type="RefSeq" id="WP_014812203.1">
    <property type="nucleotide sequence ID" value="NC_018025.1"/>
</dbReference>
<dbReference type="PROSITE" id="PS51257">
    <property type="entry name" value="PROKAR_LIPOPROTEIN"/>
    <property type="match status" value="1"/>
</dbReference>
<dbReference type="KEGG" id="dti:Desti_4456"/>
<accession>I4CBZ7</accession>
<proteinExistence type="predicted"/>
<dbReference type="EMBL" id="CP003360">
    <property type="protein sequence ID" value="AFM27088.1"/>
    <property type="molecule type" value="Genomic_DNA"/>
</dbReference>
<evidence type="ECO:0000313" key="3">
    <source>
        <dbReference type="Proteomes" id="UP000006055"/>
    </source>
</evidence>
<gene>
    <name evidence="2" type="ordered locus">Desti_4456</name>
</gene>
<organism evidence="2 3">
    <name type="scientific">Desulfomonile tiedjei (strain ATCC 49306 / DSM 6799 / DCB-1)</name>
    <dbReference type="NCBI Taxonomy" id="706587"/>
    <lineage>
        <taxon>Bacteria</taxon>
        <taxon>Pseudomonadati</taxon>
        <taxon>Thermodesulfobacteriota</taxon>
        <taxon>Desulfomonilia</taxon>
        <taxon>Desulfomonilales</taxon>
        <taxon>Desulfomonilaceae</taxon>
        <taxon>Desulfomonile</taxon>
    </lineage>
</organism>
<feature type="region of interest" description="Disordered" evidence="1">
    <location>
        <begin position="70"/>
        <end position="90"/>
    </location>
</feature>
<dbReference type="HOGENOM" id="CLU_2436040_0_0_7"/>
<evidence type="ECO:0000313" key="2">
    <source>
        <dbReference type="EMBL" id="AFM27088.1"/>
    </source>
</evidence>
<sequence>MKRDRLVMCGWIMGLLILMSCIQPGFAQVRQEQRIEGVSFRELAEWQTRYGGGISGCYPAPAPVLIPGPPPDLYGASCKPVRKKKRSGRK</sequence>
<dbReference type="AlphaFoldDB" id="I4CBZ7"/>
<evidence type="ECO:0000256" key="1">
    <source>
        <dbReference type="SAM" id="MobiDB-lite"/>
    </source>
</evidence>
<name>I4CBZ7_DESTA</name>
<feature type="compositionally biased region" description="Basic residues" evidence="1">
    <location>
        <begin position="80"/>
        <end position="90"/>
    </location>
</feature>
<reference evidence="3" key="1">
    <citation type="submission" date="2012-06" db="EMBL/GenBank/DDBJ databases">
        <title>Complete sequence of chromosome of Desulfomonile tiedjei DSM 6799.</title>
        <authorList>
            <person name="Lucas S."/>
            <person name="Copeland A."/>
            <person name="Lapidus A."/>
            <person name="Glavina del Rio T."/>
            <person name="Dalin E."/>
            <person name="Tice H."/>
            <person name="Bruce D."/>
            <person name="Goodwin L."/>
            <person name="Pitluck S."/>
            <person name="Peters L."/>
            <person name="Ovchinnikova G."/>
            <person name="Zeytun A."/>
            <person name="Lu M."/>
            <person name="Kyrpides N."/>
            <person name="Mavromatis K."/>
            <person name="Ivanova N."/>
            <person name="Brettin T."/>
            <person name="Detter J.C."/>
            <person name="Han C."/>
            <person name="Larimer F."/>
            <person name="Land M."/>
            <person name="Hauser L."/>
            <person name="Markowitz V."/>
            <person name="Cheng J.-F."/>
            <person name="Hugenholtz P."/>
            <person name="Woyke T."/>
            <person name="Wu D."/>
            <person name="Spring S."/>
            <person name="Schroeder M."/>
            <person name="Brambilla E."/>
            <person name="Klenk H.-P."/>
            <person name="Eisen J.A."/>
        </authorList>
    </citation>
    <scope>NUCLEOTIDE SEQUENCE [LARGE SCALE GENOMIC DNA]</scope>
    <source>
        <strain evidence="3">ATCC 49306 / DSM 6799 / DCB-1</strain>
    </source>
</reference>